<dbReference type="Pfam" id="PF04064">
    <property type="entry name" value="DUF384"/>
    <property type="match status" value="1"/>
</dbReference>
<dbReference type="SUPFAM" id="SSF48371">
    <property type="entry name" value="ARM repeat"/>
    <property type="match status" value="1"/>
</dbReference>
<dbReference type="FunCoup" id="A0A423XCZ0">
    <property type="interactions" value="1015"/>
</dbReference>
<name>A0A423XCZ0_9PEZI</name>
<evidence type="ECO:0000256" key="1">
    <source>
        <dbReference type="ARBA" id="ARBA00006712"/>
    </source>
</evidence>
<feature type="domain" description="Protein HGH1 N-terminal" evidence="2">
    <location>
        <begin position="110"/>
        <end position="293"/>
    </location>
</feature>
<protein>
    <recommendedName>
        <fullName evidence="6">Protein HGH1 homolog</fullName>
    </recommendedName>
</protein>
<evidence type="ECO:0000313" key="5">
    <source>
        <dbReference type="Proteomes" id="UP000285146"/>
    </source>
</evidence>
<accession>A0A423XCZ0</accession>
<dbReference type="Pfam" id="PF04063">
    <property type="entry name" value="DUF383"/>
    <property type="match status" value="1"/>
</dbReference>
<organism evidence="4 5">
    <name type="scientific">Cytospora leucostoma</name>
    <dbReference type="NCBI Taxonomy" id="1230097"/>
    <lineage>
        <taxon>Eukaryota</taxon>
        <taxon>Fungi</taxon>
        <taxon>Dikarya</taxon>
        <taxon>Ascomycota</taxon>
        <taxon>Pezizomycotina</taxon>
        <taxon>Sordariomycetes</taxon>
        <taxon>Sordariomycetidae</taxon>
        <taxon>Diaporthales</taxon>
        <taxon>Cytosporaceae</taxon>
        <taxon>Cytospora</taxon>
    </lineage>
</organism>
<sequence>MPTELEELVGFIASPSPQIRALAIENLVPFSTAQPSIFKANQLVPVKNLKVLVQDRTISQWTDMLTQNKQIAEHALTILVNLAADGEILKFMATDEKFLDVVFARVTIVQKPTEPNANLFAMLLANLAKWDGLKTILDRKQKAPETLGSDDQVLNQLVDLFVKGADGSFNKDADFDYLAYLFADLAKHPEVRQHFVKRQEYDGVVPLTKLKVFTEHKSDIRRKGVASTIKNVAFDVPSHPLFFSEDEIHIFPYILLPIIGGEEYDEDDMDAMLPELQLLPPDKERETDPSIIQTYVETLMLFTTTRQGRDHMRNIKVYPVIRETHLRVKDDNVKLACERLVQVLMLDDEVEEEKSRVEEIEDDDEMVVEV</sequence>
<evidence type="ECO:0000313" key="4">
    <source>
        <dbReference type="EMBL" id="ROW13936.1"/>
    </source>
</evidence>
<dbReference type="InterPro" id="IPR007206">
    <property type="entry name" value="Protein_HGH1_C"/>
</dbReference>
<comment type="caution">
    <text evidence="4">The sequence shown here is derived from an EMBL/GenBank/DDBJ whole genome shotgun (WGS) entry which is preliminary data.</text>
</comment>
<keyword evidence="5" id="KW-1185">Reference proteome</keyword>
<proteinExistence type="inferred from homology"/>
<dbReference type="InterPro" id="IPR039717">
    <property type="entry name" value="Hgh1"/>
</dbReference>
<dbReference type="InterPro" id="IPR007205">
    <property type="entry name" value="Protein_HGH1_N"/>
</dbReference>
<dbReference type="AlphaFoldDB" id="A0A423XCZ0"/>
<dbReference type="STRING" id="1230097.A0A423XCZ0"/>
<dbReference type="InterPro" id="IPR016024">
    <property type="entry name" value="ARM-type_fold"/>
</dbReference>
<reference evidence="4 5" key="1">
    <citation type="submission" date="2015-09" db="EMBL/GenBank/DDBJ databases">
        <title>Host preference determinants of Valsa canker pathogens revealed by comparative genomics.</title>
        <authorList>
            <person name="Yin Z."/>
            <person name="Huang L."/>
        </authorList>
    </citation>
    <scope>NUCLEOTIDE SEQUENCE [LARGE SCALE GENOMIC DNA]</scope>
    <source>
        <strain evidence="4 5">SXYLt</strain>
    </source>
</reference>
<evidence type="ECO:0000259" key="2">
    <source>
        <dbReference type="Pfam" id="PF04063"/>
    </source>
</evidence>
<dbReference type="OrthoDB" id="338814at2759"/>
<feature type="domain" description="Protein HGH1 C-terminal" evidence="3">
    <location>
        <begin position="298"/>
        <end position="351"/>
    </location>
</feature>
<dbReference type="EMBL" id="LKEB01000016">
    <property type="protein sequence ID" value="ROW13936.1"/>
    <property type="molecule type" value="Genomic_DNA"/>
</dbReference>
<evidence type="ECO:0000259" key="3">
    <source>
        <dbReference type="Pfam" id="PF04064"/>
    </source>
</evidence>
<comment type="similarity">
    <text evidence="1">Belongs to the HGH1 family.</text>
</comment>
<dbReference type="PANTHER" id="PTHR13387:SF9">
    <property type="entry name" value="PROTEIN HGH1 HOMOLOG"/>
    <property type="match status" value="1"/>
</dbReference>
<evidence type="ECO:0008006" key="6">
    <source>
        <dbReference type="Google" id="ProtNLM"/>
    </source>
</evidence>
<dbReference type="Proteomes" id="UP000285146">
    <property type="component" value="Unassembled WGS sequence"/>
</dbReference>
<gene>
    <name evidence="4" type="ORF">VPNG_04165</name>
</gene>
<dbReference type="PANTHER" id="PTHR13387">
    <property type="entry name" value="PROTEIN HGH1 HOMOLOG"/>
    <property type="match status" value="1"/>
</dbReference>
<dbReference type="InParanoid" id="A0A423XCZ0"/>